<evidence type="ECO:0000313" key="1">
    <source>
        <dbReference type="EMBL" id="BBY50783.1"/>
    </source>
</evidence>
<dbReference type="EMBL" id="AP022593">
    <property type="protein sequence ID" value="BBY50783.1"/>
    <property type="molecule type" value="Genomic_DNA"/>
</dbReference>
<reference evidence="1 2" key="1">
    <citation type="journal article" date="2019" name="Emerg. Microbes Infect.">
        <title>Comprehensive subspecies identification of 175 nontuberculous mycobacteria species based on 7547 genomic profiles.</title>
        <authorList>
            <person name="Matsumoto Y."/>
            <person name="Kinjo T."/>
            <person name="Motooka D."/>
            <person name="Nabeya D."/>
            <person name="Jung N."/>
            <person name="Uechi K."/>
            <person name="Horii T."/>
            <person name="Iida T."/>
            <person name="Fujita J."/>
            <person name="Nakamura S."/>
        </authorList>
    </citation>
    <scope>NUCLEOTIDE SEQUENCE [LARGE SCALE GENOMIC DNA]</scope>
    <source>
        <strain evidence="1 2">JCM 18538</strain>
    </source>
</reference>
<organism evidence="1 2">
    <name type="scientific">Mycolicibacterium arabiense</name>
    <dbReference type="NCBI Taxonomy" id="1286181"/>
    <lineage>
        <taxon>Bacteria</taxon>
        <taxon>Bacillati</taxon>
        <taxon>Actinomycetota</taxon>
        <taxon>Actinomycetes</taxon>
        <taxon>Mycobacteriales</taxon>
        <taxon>Mycobacteriaceae</taxon>
        <taxon>Mycolicibacterium</taxon>
    </lineage>
</organism>
<sequence length="72" mass="7683">MATTTAEHIPPAEVATGDVIADELGARWLVVTSIRFVSNADGGVYCFFGTGPDDRATFDAHETVTRRSRANA</sequence>
<dbReference type="RefSeq" id="WP_163920460.1">
    <property type="nucleotide sequence ID" value="NZ_AP022593.1"/>
</dbReference>
<dbReference type="AlphaFoldDB" id="A0A7I7S261"/>
<gene>
    <name evidence="1" type="ORF">MARA_42510</name>
</gene>
<geneLocation type="plasmid" evidence="2">
    <name>pjcm18538 dna</name>
</geneLocation>
<keyword evidence="2" id="KW-1185">Reference proteome</keyword>
<protein>
    <submittedName>
        <fullName evidence="1">Uncharacterized protein</fullName>
    </submittedName>
</protein>
<name>A0A7I7S261_9MYCO</name>
<evidence type="ECO:0000313" key="2">
    <source>
        <dbReference type="Proteomes" id="UP000467428"/>
    </source>
</evidence>
<proteinExistence type="predicted"/>
<accession>A0A7I7S261</accession>
<dbReference type="Proteomes" id="UP000467428">
    <property type="component" value="Chromosome"/>
</dbReference>
<dbReference type="KEGG" id="marz:MARA_42510"/>